<evidence type="ECO:0000256" key="5">
    <source>
        <dbReference type="ARBA" id="ARBA00022490"/>
    </source>
</evidence>
<dbReference type="PANTHER" id="PTHR10997">
    <property type="entry name" value="IMPORTIN-7, 8, 11"/>
    <property type="match status" value="1"/>
</dbReference>
<dbReference type="FunCoup" id="E0W1Q6">
    <property type="interactions" value="2434"/>
</dbReference>
<evidence type="ECO:0000256" key="1">
    <source>
        <dbReference type="ARBA" id="ARBA00004123"/>
    </source>
</evidence>
<dbReference type="VEuPathDB" id="VectorBase:PHUM581730"/>
<dbReference type="GO" id="GO:0006606">
    <property type="term" value="P:protein import into nucleus"/>
    <property type="evidence" value="ECO:0007669"/>
    <property type="project" value="TreeGrafter"/>
</dbReference>
<keyword evidence="5" id="KW-0963">Cytoplasm</keyword>
<dbReference type="OMA" id="WVAKTSW"/>
<feature type="domain" description="Importin N-terminal" evidence="9">
    <location>
        <begin position="1"/>
        <end position="58"/>
    </location>
</feature>
<accession>E0W1Q6</accession>
<dbReference type="KEGG" id="phu:Phum_PHUM581730"/>
<dbReference type="eggNOG" id="KOG1991">
    <property type="taxonomic scope" value="Eukaryota"/>
</dbReference>
<protein>
    <submittedName>
        <fullName evidence="10 11">Importin-7, putative</fullName>
    </submittedName>
</protein>
<reference evidence="10" key="2">
    <citation type="submission" date="2007-04" db="EMBL/GenBank/DDBJ databases">
        <title>The genome of the human body louse.</title>
        <authorList>
            <consortium name="The Human Body Louse Genome Consortium"/>
            <person name="Kirkness E."/>
            <person name="Walenz B."/>
            <person name="Hass B."/>
            <person name="Bruggner R."/>
            <person name="Strausberg R."/>
        </authorList>
    </citation>
    <scope>NUCLEOTIDE SEQUENCE</scope>
    <source>
        <strain evidence="10">USDA</strain>
    </source>
</reference>
<keyword evidence="12" id="KW-1185">Reference proteome</keyword>
<dbReference type="Proteomes" id="UP000009046">
    <property type="component" value="Unassembled WGS sequence"/>
</dbReference>
<comment type="similarity">
    <text evidence="3">Belongs to the importin beta family.</text>
</comment>
<dbReference type="GO" id="GO:0005829">
    <property type="term" value="C:cytosol"/>
    <property type="evidence" value="ECO:0007669"/>
    <property type="project" value="TreeGrafter"/>
</dbReference>
<dbReference type="Pfam" id="PF03810">
    <property type="entry name" value="IBN_N"/>
    <property type="match status" value="1"/>
</dbReference>
<keyword evidence="6" id="KW-0653">Protein transport</keyword>
<sequence length="994" mass="113961">MINDVDMPVRQAAAIYLKREIESHWGGKEVEPGQPIPYTIHEQDRAMIRDAIVDAIVCAPDLVRVQLTQCLSTIIKYDFPAKWTLIVDKISIYLQNPNASGWFGALLCLYQLVKNFEYKKADDRVPLNEAMNLLFPMMYQLCVQLLPDHSEQSVLLQKQILKTFFALTQYTLPLDLITKDVFSQWMEICREVVDRPVPEQTNQVEEEFRINLPWWKCKKWAIHIMYRMYGSPGNVLNEYKDFSEWYLKTFTGGFIEVLLKVLDQYRRKIYVSPRVLHLTLNYINQGVSHAFSWKFLKPHMFTIIQDVLFPLMSYTDADAELWDSNPYEYVRVKFDIFEDFVSPVTAAQTLLNSACKKRKEMLEKTVMFLMQVLTSPNADPKQLDGALHMIGTLADVLNRKKIFEDEMENMLCRHVLPQFSSPHGHMRARACWVLHYFSEIKFKEDAVLAEASRLTINALLTDQDIPVKVEAAIALQMLLNSQDKIQKFVESQIKPITLELLTLIRETENDDLTNVMQKLVCTYTEQLIPIAVEICQHLATTFGNVLESDEGSDEKAIAAMGLLNTIETLLTVMEDNADIMSKLQPIVLQVVGDIFQQSVTEFYEEAMSLVYDLTSKNISSEMWQVLELMYKVFQKDGFDYFTDMMPSLHNYVTVDTNAFLSNENHVLAVFDMCKAVLTGDAEEDSECHAAKLLEVIILQCKGRIDHCIPPFVELVLQRLMRELKTSELRTMCLQVVIAALYYNYQLLFETLEKIQQPGDNAGESMTTRFIKQWIIDTDCFLGLHDRKLCVLGLCQLISMSPNRPPILNELANGIIPSLIILFDGLKRAYIAKAKENDEEEEEEEEVDQEVLSSDEDDIDDYGASIDSFHSKGLASLVNSSRLDVGSDNEDDDLNEETELESYTTPLDEDNCEIDEYVVFKEVFQNLQINDPAWYQVLTANLSKEQQNALQEILVLADQRKAAAESKKIEQSGGYAFQTHTVPTSFNFGGTPLKQ</sequence>
<evidence type="ECO:0000313" key="12">
    <source>
        <dbReference type="Proteomes" id="UP000009046"/>
    </source>
</evidence>
<gene>
    <name evidence="11" type="primary">8232385</name>
    <name evidence="10" type="ORF">Phum_PHUM581730</name>
</gene>
<proteinExistence type="inferred from homology"/>
<name>E0W1Q6_PEDHC</name>
<feature type="region of interest" description="Disordered" evidence="8">
    <location>
        <begin position="834"/>
        <end position="853"/>
    </location>
</feature>
<dbReference type="EMBL" id="AAZO01007083">
    <property type="status" value="NOT_ANNOTATED_CDS"/>
    <property type="molecule type" value="Genomic_DNA"/>
</dbReference>
<dbReference type="GO" id="GO:0005635">
    <property type="term" value="C:nuclear envelope"/>
    <property type="evidence" value="ECO:0007669"/>
    <property type="project" value="TreeGrafter"/>
</dbReference>
<dbReference type="PROSITE" id="PS50166">
    <property type="entry name" value="IMPORTIN_B_NT"/>
    <property type="match status" value="1"/>
</dbReference>
<evidence type="ECO:0000256" key="3">
    <source>
        <dbReference type="ARBA" id="ARBA00007991"/>
    </source>
</evidence>
<dbReference type="AlphaFoldDB" id="E0W1Q6"/>
<dbReference type="InterPro" id="IPR011989">
    <property type="entry name" value="ARM-like"/>
</dbReference>
<evidence type="ECO:0000256" key="6">
    <source>
        <dbReference type="ARBA" id="ARBA00022927"/>
    </source>
</evidence>
<dbReference type="Gene3D" id="1.25.10.10">
    <property type="entry name" value="Leucine-rich Repeat Variant"/>
    <property type="match status" value="1"/>
</dbReference>
<evidence type="ECO:0000256" key="4">
    <source>
        <dbReference type="ARBA" id="ARBA00022448"/>
    </source>
</evidence>
<feature type="compositionally biased region" description="Acidic residues" evidence="8">
    <location>
        <begin position="836"/>
        <end position="853"/>
    </location>
</feature>
<organism>
    <name type="scientific">Pediculus humanus subsp. corporis</name>
    <name type="common">Body louse</name>
    <dbReference type="NCBI Taxonomy" id="121224"/>
    <lineage>
        <taxon>Eukaryota</taxon>
        <taxon>Metazoa</taxon>
        <taxon>Ecdysozoa</taxon>
        <taxon>Arthropoda</taxon>
        <taxon>Hexapoda</taxon>
        <taxon>Insecta</taxon>
        <taxon>Pterygota</taxon>
        <taxon>Neoptera</taxon>
        <taxon>Paraneoptera</taxon>
        <taxon>Psocodea</taxon>
        <taxon>Troctomorpha</taxon>
        <taxon>Phthiraptera</taxon>
        <taxon>Anoplura</taxon>
        <taxon>Pediculidae</taxon>
        <taxon>Pediculus</taxon>
    </lineage>
</organism>
<dbReference type="CTD" id="8232385"/>
<dbReference type="InterPro" id="IPR058669">
    <property type="entry name" value="TPR_IPO7/11-like"/>
</dbReference>
<dbReference type="GO" id="GO:0031267">
    <property type="term" value="F:small GTPase binding"/>
    <property type="evidence" value="ECO:0007669"/>
    <property type="project" value="InterPro"/>
</dbReference>
<dbReference type="HOGENOM" id="CLU_004196_1_1_1"/>
<dbReference type="SUPFAM" id="SSF48371">
    <property type="entry name" value="ARM repeat"/>
    <property type="match status" value="1"/>
</dbReference>
<evidence type="ECO:0000313" key="11">
    <source>
        <dbReference type="EnsemblMetazoa" id="PHUM581730-PA"/>
    </source>
</evidence>
<evidence type="ECO:0000259" key="9">
    <source>
        <dbReference type="PROSITE" id="PS50166"/>
    </source>
</evidence>
<dbReference type="Pfam" id="PF08506">
    <property type="entry name" value="Cse1"/>
    <property type="match status" value="1"/>
</dbReference>
<dbReference type="EMBL" id="AAZO01007082">
    <property type="status" value="NOT_ANNOTATED_CDS"/>
    <property type="molecule type" value="Genomic_DNA"/>
</dbReference>
<dbReference type="InterPro" id="IPR013713">
    <property type="entry name" value="XPO2_central"/>
</dbReference>
<dbReference type="STRING" id="121224.E0W1Q6"/>
<comment type="subcellular location">
    <subcellularLocation>
        <location evidence="2">Cytoplasm</location>
    </subcellularLocation>
    <subcellularLocation>
        <location evidence="1">Nucleus</location>
    </subcellularLocation>
</comment>
<dbReference type="GeneID" id="8232385"/>
<dbReference type="EnsemblMetazoa" id="PHUM581730-RA">
    <property type="protein sequence ID" value="PHUM581730-PA"/>
    <property type="gene ID" value="PHUM581730"/>
</dbReference>
<evidence type="ECO:0000256" key="7">
    <source>
        <dbReference type="ARBA" id="ARBA00023242"/>
    </source>
</evidence>
<dbReference type="FunFam" id="1.25.10.10:FF:000813">
    <property type="entry name" value="D-Importin 7/RanBP7"/>
    <property type="match status" value="1"/>
</dbReference>
<keyword evidence="4" id="KW-0813">Transport</keyword>
<evidence type="ECO:0000256" key="2">
    <source>
        <dbReference type="ARBA" id="ARBA00004496"/>
    </source>
</evidence>
<dbReference type="EMBL" id="DS235873">
    <property type="protein sequence ID" value="EEB19638.1"/>
    <property type="molecule type" value="Genomic_DNA"/>
</dbReference>
<keyword evidence="7" id="KW-0539">Nucleus</keyword>
<reference evidence="11" key="3">
    <citation type="submission" date="2020-05" db="UniProtKB">
        <authorList>
            <consortium name="EnsemblMetazoa"/>
        </authorList>
    </citation>
    <scope>IDENTIFICATION</scope>
    <source>
        <strain evidence="11">USDA</strain>
    </source>
</reference>
<dbReference type="InterPro" id="IPR016024">
    <property type="entry name" value="ARM-type_fold"/>
</dbReference>
<dbReference type="Pfam" id="PF25758">
    <property type="entry name" value="TPR_IPO11"/>
    <property type="match status" value="1"/>
</dbReference>
<dbReference type="PANTHER" id="PTHR10997:SF18">
    <property type="entry name" value="D-IMPORTIN 7_RANBP7"/>
    <property type="match status" value="1"/>
</dbReference>
<evidence type="ECO:0000313" key="10">
    <source>
        <dbReference type="EMBL" id="EEB19638.1"/>
    </source>
</evidence>
<dbReference type="RefSeq" id="XP_002432376.1">
    <property type="nucleotide sequence ID" value="XM_002432331.1"/>
</dbReference>
<dbReference type="InParanoid" id="E0W1Q6"/>
<dbReference type="OrthoDB" id="760868at2759"/>
<evidence type="ECO:0000256" key="8">
    <source>
        <dbReference type="SAM" id="MobiDB-lite"/>
    </source>
</evidence>
<dbReference type="InterPro" id="IPR001494">
    <property type="entry name" value="Importin-beta_N"/>
</dbReference>
<reference evidence="10" key="1">
    <citation type="submission" date="2007-04" db="EMBL/GenBank/DDBJ databases">
        <title>Annotation of Pediculus humanus corporis strain USDA.</title>
        <authorList>
            <person name="Kirkness E."/>
            <person name="Hannick L."/>
            <person name="Hass B."/>
            <person name="Bruggner R."/>
            <person name="Lawson D."/>
            <person name="Bidwell S."/>
            <person name="Joardar V."/>
            <person name="Caler E."/>
            <person name="Walenz B."/>
            <person name="Inman J."/>
            <person name="Schobel S."/>
            <person name="Galinsky K."/>
            <person name="Amedeo P."/>
            <person name="Strausberg R."/>
        </authorList>
    </citation>
    <scope>NUCLEOTIDE SEQUENCE</scope>
    <source>
        <strain evidence="10">USDA</strain>
    </source>
</reference>